<sequence length="223" mass="24527">MDSDELQRYAKRCRSAEKETVGLGSPPAKVKRPTAVNEANAPSSRIPVLIRKRTVNLATTAREPPRPHAALYVKIGAGGLSKIPILKYELDAGSSNCRAQGKYHAVRSSSCTRIPILIRTRRRGFSAAPVLKSAQSEPSSSLNRERKEKGLCSTTTSNTPRFTHRGISRLLKEADLPPSPTMHAETNAFLPTNAFYGGQTSTLRRHWNTKRNAPQQENEAGQK</sequence>
<feature type="region of interest" description="Disordered" evidence="1">
    <location>
        <begin position="16"/>
        <end position="40"/>
    </location>
</feature>
<gene>
    <name evidence="2" type="ORF">QR680_002492</name>
</gene>
<protein>
    <submittedName>
        <fullName evidence="2">Uncharacterized protein</fullName>
    </submittedName>
</protein>
<accession>A0AA39LID3</accession>
<feature type="compositionally biased region" description="Polar residues" evidence="1">
    <location>
        <begin position="133"/>
        <end position="142"/>
    </location>
</feature>
<organism evidence="2 3">
    <name type="scientific">Steinernema hermaphroditum</name>
    <dbReference type="NCBI Taxonomy" id="289476"/>
    <lineage>
        <taxon>Eukaryota</taxon>
        <taxon>Metazoa</taxon>
        <taxon>Ecdysozoa</taxon>
        <taxon>Nematoda</taxon>
        <taxon>Chromadorea</taxon>
        <taxon>Rhabditida</taxon>
        <taxon>Tylenchina</taxon>
        <taxon>Panagrolaimomorpha</taxon>
        <taxon>Strongyloidoidea</taxon>
        <taxon>Steinernematidae</taxon>
        <taxon>Steinernema</taxon>
    </lineage>
</organism>
<keyword evidence="3" id="KW-1185">Reference proteome</keyword>
<dbReference type="EMBL" id="JAUCMV010000005">
    <property type="protein sequence ID" value="KAK0398240.1"/>
    <property type="molecule type" value="Genomic_DNA"/>
</dbReference>
<reference evidence="2" key="1">
    <citation type="submission" date="2023-06" db="EMBL/GenBank/DDBJ databases">
        <title>Genomic analysis of the entomopathogenic nematode Steinernema hermaphroditum.</title>
        <authorList>
            <person name="Schwarz E.M."/>
            <person name="Heppert J.K."/>
            <person name="Baniya A."/>
            <person name="Schwartz H.T."/>
            <person name="Tan C.-H."/>
            <person name="Antoshechkin I."/>
            <person name="Sternberg P.W."/>
            <person name="Goodrich-Blair H."/>
            <person name="Dillman A.R."/>
        </authorList>
    </citation>
    <scope>NUCLEOTIDE SEQUENCE</scope>
    <source>
        <strain evidence="2">PS9179</strain>
        <tissue evidence="2">Whole animal</tissue>
    </source>
</reference>
<dbReference type="AlphaFoldDB" id="A0AA39LID3"/>
<name>A0AA39LID3_9BILA</name>
<proteinExistence type="predicted"/>
<evidence type="ECO:0000313" key="3">
    <source>
        <dbReference type="Proteomes" id="UP001175271"/>
    </source>
</evidence>
<evidence type="ECO:0000313" key="2">
    <source>
        <dbReference type="EMBL" id="KAK0398240.1"/>
    </source>
</evidence>
<evidence type="ECO:0000256" key="1">
    <source>
        <dbReference type="SAM" id="MobiDB-lite"/>
    </source>
</evidence>
<dbReference type="Proteomes" id="UP001175271">
    <property type="component" value="Unassembled WGS sequence"/>
</dbReference>
<feature type="compositionally biased region" description="Polar residues" evidence="1">
    <location>
        <begin position="210"/>
        <end position="223"/>
    </location>
</feature>
<comment type="caution">
    <text evidence="2">The sequence shown here is derived from an EMBL/GenBank/DDBJ whole genome shotgun (WGS) entry which is preliminary data.</text>
</comment>
<feature type="region of interest" description="Disordered" evidence="1">
    <location>
        <begin position="200"/>
        <end position="223"/>
    </location>
</feature>
<feature type="region of interest" description="Disordered" evidence="1">
    <location>
        <begin position="127"/>
        <end position="159"/>
    </location>
</feature>